<gene>
    <name evidence="2" type="ORF">SAMN05660649_03643</name>
</gene>
<dbReference type="OrthoDB" id="9762833at2"/>
<dbReference type="Proteomes" id="UP000199337">
    <property type="component" value="Unassembled WGS sequence"/>
</dbReference>
<evidence type="ECO:0000313" key="2">
    <source>
        <dbReference type="EMBL" id="SFH04568.1"/>
    </source>
</evidence>
<evidence type="ECO:0000256" key="1">
    <source>
        <dbReference type="SAM" id="Phobius"/>
    </source>
</evidence>
<organism evidence="2 3">
    <name type="scientific">Desulfotruncus arcticus DSM 17038</name>
    <dbReference type="NCBI Taxonomy" id="1121424"/>
    <lineage>
        <taxon>Bacteria</taxon>
        <taxon>Bacillati</taxon>
        <taxon>Bacillota</taxon>
        <taxon>Clostridia</taxon>
        <taxon>Eubacteriales</taxon>
        <taxon>Desulfallaceae</taxon>
        <taxon>Desulfotruncus</taxon>
    </lineage>
</organism>
<keyword evidence="1" id="KW-0812">Transmembrane</keyword>
<dbReference type="STRING" id="341036.SAMN05660649_03643"/>
<accession>A0A1I2WT60</accession>
<feature type="transmembrane region" description="Helical" evidence="1">
    <location>
        <begin position="12"/>
        <end position="34"/>
    </location>
</feature>
<proteinExistence type="predicted"/>
<dbReference type="SUPFAM" id="SSF161070">
    <property type="entry name" value="SNF-like"/>
    <property type="match status" value="1"/>
</dbReference>
<evidence type="ECO:0000313" key="3">
    <source>
        <dbReference type="Proteomes" id="UP000199337"/>
    </source>
</evidence>
<feature type="transmembrane region" description="Helical" evidence="1">
    <location>
        <begin position="41"/>
        <end position="63"/>
    </location>
</feature>
<feature type="transmembrane region" description="Helical" evidence="1">
    <location>
        <begin position="96"/>
        <end position="113"/>
    </location>
</feature>
<keyword evidence="1" id="KW-1133">Transmembrane helix</keyword>
<dbReference type="EMBL" id="FOOX01000014">
    <property type="protein sequence ID" value="SFH04568.1"/>
    <property type="molecule type" value="Genomic_DNA"/>
</dbReference>
<keyword evidence="3" id="KW-1185">Reference proteome</keyword>
<keyword evidence="1" id="KW-0472">Membrane</keyword>
<reference evidence="3" key="1">
    <citation type="submission" date="2016-10" db="EMBL/GenBank/DDBJ databases">
        <authorList>
            <person name="Varghese N."/>
            <person name="Submissions S."/>
        </authorList>
    </citation>
    <scope>NUCLEOTIDE SEQUENCE [LARGE SCALE GENOMIC DNA]</scope>
    <source>
        <strain evidence="3">DSM 17038</strain>
    </source>
</reference>
<dbReference type="InterPro" id="IPR037272">
    <property type="entry name" value="SNS_sf"/>
</dbReference>
<protein>
    <submittedName>
        <fullName evidence="2">Neurotransmitter:Na+ symporter, NSS family</fullName>
    </submittedName>
</protein>
<sequence>MVQEKVHHCNILVMALFGSTATLSSGVLSGFQLFDKNMFDLFDFVSSNILLPVGGILICIFVSRKLGDKQVIDEASNSGALGNQSLLKVFLFTVRYFAPAAILLVLLNGLNIIRL</sequence>
<name>A0A1I2WT60_9FIRM</name>
<dbReference type="AlphaFoldDB" id="A0A1I2WT60"/>
<dbReference type="RefSeq" id="WP_092472952.1">
    <property type="nucleotide sequence ID" value="NZ_FOOX01000014.1"/>
</dbReference>